<feature type="transmembrane region" description="Helical" evidence="1">
    <location>
        <begin position="80"/>
        <end position="108"/>
    </location>
</feature>
<evidence type="ECO:0000313" key="3">
    <source>
        <dbReference type="Proteomes" id="UP001165289"/>
    </source>
</evidence>
<protein>
    <recommendedName>
        <fullName evidence="4">Odorant receptor</fullName>
    </recommendedName>
</protein>
<dbReference type="Proteomes" id="UP001165289">
    <property type="component" value="Unassembled WGS sequence"/>
</dbReference>
<feature type="transmembrane region" description="Helical" evidence="1">
    <location>
        <begin position="209"/>
        <end position="229"/>
    </location>
</feature>
<organism evidence="2 3">
    <name type="scientific">Oopsacas minuta</name>
    <dbReference type="NCBI Taxonomy" id="111878"/>
    <lineage>
        <taxon>Eukaryota</taxon>
        <taxon>Metazoa</taxon>
        <taxon>Porifera</taxon>
        <taxon>Hexactinellida</taxon>
        <taxon>Hexasterophora</taxon>
        <taxon>Lyssacinosida</taxon>
        <taxon>Leucopsacidae</taxon>
        <taxon>Oopsacas</taxon>
    </lineage>
</organism>
<evidence type="ECO:0000313" key="2">
    <source>
        <dbReference type="EMBL" id="KAI6649403.1"/>
    </source>
</evidence>
<evidence type="ECO:0000256" key="1">
    <source>
        <dbReference type="SAM" id="Phobius"/>
    </source>
</evidence>
<reference evidence="2 3" key="1">
    <citation type="journal article" date="2023" name="BMC Biol.">
        <title>The compact genome of the sponge Oopsacas minuta (Hexactinellida) is lacking key metazoan core genes.</title>
        <authorList>
            <person name="Santini S."/>
            <person name="Schenkelaars Q."/>
            <person name="Jourda C."/>
            <person name="Duchesne M."/>
            <person name="Belahbib H."/>
            <person name="Rocher C."/>
            <person name="Selva M."/>
            <person name="Riesgo A."/>
            <person name="Vervoort M."/>
            <person name="Leys S.P."/>
            <person name="Kodjabachian L."/>
            <person name="Le Bivic A."/>
            <person name="Borchiellini C."/>
            <person name="Claverie J.M."/>
            <person name="Renard E."/>
        </authorList>
    </citation>
    <scope>NUCLEOTIDE SEQUENCE [LARGE SCALE GENOMIC DNA]</scope>
    <source>
        <strain evidence="2">SPO-2</strain>
    </source>
</reference>
<accession>A0AAV7JL42</accession>
<feature type="transmembrane region" description="Helical" evidence="1">
    <location>
        <begin position="322"/>
        <end position="346"/>
    </location>
</feature>
<sequence>MNNTSDVQCVLDSLADVDYKAYYIGQGLGLIYTILCLLWLPYVIANIYSQIGNKRRIVTLMHLKSSSDYTNRLFMLKETLFRYVIFLVFLCFELIYCLHINIFGVMIFDPKPVRNIFHQIVPHCSIELHTFIRVSFDRGSIGICMNIIILFGDFSFSMMIWLFGASLLHLRFAARNKLRVKVVIHFILLGIVIYLIVVVLTYIPYTRVFGILLLGLMDQISFFIVLYIAKKRFFPAMNSRVIDAFHLHNTYVYLQQKRLLKQYKVIVFVFLFTSELYILKRFFLFDLFVILESISQNLCWFNVTYNLPMVIIISESTKTTLILIYTFCSVLLHFIDLVVYINFIIVNLNIMYVTAKGYLKHWFYDRERYRYQISSNPLLS</sequence>
<keyword evidence="1" id="KW-0472">Membrane</keyword>
<dbReference type="AlphaFoldDB" id="A0AAV7JL42"/>
<proteinExistence type="predicted"/>
<feature type="transmembrane region" description="Helical" evidence="1">
    <location>
        <begin position="147"/>
        <end position="170"/>
    </location>
</feature>
<dbReference type="EMBL" id="JAKMXF010000321">
    <property type="protein sequence ID" value="KAI6649403.1"/>
    <property type="molecule type" value="Genomic_DNA"/>
</dbReference>
<feature type="transmembrane region" description="Helical" evidence="1">
    <location>
        <begin position="21"/>
        <end position="45"/>
    </location>
</feature>
<feature type="transmembrane region" description="Helical" evidence="1">
    <location>
        <begin position="182"/>
        <end position="203"/>
    </location>
</feature>
<name>A0AAV7JL42_9METZ</name>
<gene>
    <name evidence="2" type="ORF">LOD99_11768</name>
</gene>
<keyword evidence="1" id="KW-1133">Transmembrane helix</keyword>
<comment type="caution">
    <text evidence="2">The sequence shown here is derived from an EMBL/GenBank/DDBJ whole genome shotgun (WGS) entry which is preliminary data.</text>
</comment>
<feature type="transmembrane region" description="Helical" evidence="1">
    <location>
        <begin position="265"/>
        <end position="283"/>
    </location>
</feature>
<keyword evidence="1" id="KW-0812">Transmembrane</keyword>
<keyword evidence="3" id="KW-1185">Reference proteome</keyword>
<evidence type="ECO:0008006" key="4">
    <source>
        <dbReference type="Google" id="ProtNLM"/>
    </source>
</evidence>